<dbReference type="Gene3D" id="3.30.1140.60">
    <property type="entry name" value="F-actin capping protein, alpha subunit"/>
    <property type="match status" value="1"/>
</dbReference>
<dbReference type="EMBL" id="CP120628">
    <property type="protein sequence ID" value="WEW58668.1"/>
    <property type="molecule type" value="Genomic_DNA"/>
</dbReference>
<proteinExistence type="inferred from homology"/>
<dbReference type="GO" id="GO:0030036">
    <property type="term" value="P:actin cytoskeleton organization"/>
    <property type="evidence" value="ECO:0007669"/>
    <property type="project" value="TreeGrafter"/>
</dbReference>
<dbReference type="PROSITE" id="PS00748">
    <property type="entry name" value="F_ACTIN_CAPPING_A_1"/>
    <property type="match status" value="1"/>
</dbReference>
<dbReference type="InterPro" id="IPR017865">
    <property type="entry name" value="F-actin_cap_asu_CS"/>
</dbReference>
<name>A0AAF0DI34_9EURO</name>
<dbReference type="Proteomes" id="UP001219355">
    <property type="component" value="Chromosome 2"/>
</dbReference>
<dbReference type="InterPro" id="IPR002189">
    <property type="entry name" value="CapZ_alpha"/>
</dbReference>
<keyword evidence="4 8" id="KW-0117">Actin capping</keyword>
<reference evidence="9" key="1">
    <citation type="submission" date="2023-03" db="EMBL/GenBank/DDBJ databases">
        <title>Emydomyces testavorans Genome Sequence.</title>
        <authorList>
            <person name="Hoyer L."/>
        </authorList>
    </citation>
    <scope>NUCLEOTIDE SEQUENCE</scope>
    <source>
        <strain evidence="9">16-2883</strain>
    </source>
</reference>
<protein>
    <recommendedName>
        <fullName evidence="3 8">F-actin-capping protein subunit alpha</fullName>
    </recommendedName>
</protein>
<dbReference type="PROSITE" id="PS00749">
    <property type="entry name" value="F_ACTIN_CAPPING_A_2"/>
    <property type="match status" value="1"/>
</dbReference>
<evidence type="ECO:0000313" key="10">
    <source>
        <dbReference type="Proteomes" id="UP001219355"/>
    </source>
</evidence>
<evidence type="ECO:0000313" key="9">
    <source>
        <dbReference type="EMBL" id="WEW58668.1"/>
    </source>
</evidence>
<dbReference type="GO" id="GO:0051015">
    <property type="term" value="F:actin filament binding"/>
    <property type="evidence" value="ECO:0007669"/>
    <property type="project" value="TreeGrafter"/>
</dbReference>
<comment type="subunit">
    <text evidence="8">Heterodimer of an alpha and a beta subunit.</text>
</comment>
<keyword evidence="6" id="KW-0963">Cytoplasm</keyword>
<dbReference type="GO" id="GO:0008290">
    <property type="term" value="C:F-actin capping protein complex"/>
    <property type="evidence" value="ECO:0007669"/>
    <property type="project" value="UniProtKB-UniRule"/>
</dbReference>
<evidence type="ECO:0000256" key="1">
    <source>
        <dbReference type="ARBA" id="ARBA00004245"/>
    </source>
</evidence>
<dbReference type="Pfam" id="PF01267">
    <property type="entry name" value="F-actin_cap_A"/>
    <property type="match status" value="1"/>
</dbReference>
<dbReference type="AlphaFoldDB" id="A0AAF0DI34"/>
<evidence type="ECO:0000256" key="4">
    <source>
        <dbReference type="ARBA" id="ARBA00022467"/>
    </source>
</evidence>
<dbReference type="PRINTS" id="PR00191">
    <property type="entry name" value="FACTINCAPA"/>
</dbReference>
<evidence type="ECO:0000256" key="8">
    <source>
        <dbReference type="RuleBase" id="RU365077"/>
    </source>
</evidence>
<dbReference type="GO" id="GO:0051016">
    <property type="term" value="P:barbed-end actin filament capping"/>
    <property type="evidence" value="ECO:0007669"/>
    <property type="project" value="UniProtKB-UniRule"/>
</dbReference>
<accession>A0AAF0DI34</accession>
<evidence type="ECO:0000256" key="7">
    <source>
        <dbReference type="ARBA" id="ARBA00025389"/>
    </source>
</evidence>
<dbReference type="SUPFAM" id="SSF90096">
    <property type="entry name" value="Subunits of heterodimeric actin filament capping protein Capz"/>
    <property type="match status" value="1"/>
</dbReference>
<keyword evidence="10" id="KW-1185">Reference proteome</keyword>
<sequence>MPSNVEIASSFVEGAPPGELHDVVADIKALTADGPDIISSLEPAFRTYNETQLTTTKLAGSSREVIVSSYNKLGDGRYYDAESQTSFEFDHITQATRLTDLTAWLTSLHRSKSLLKVLSSHAQEHFTNSSYGVYPTDDDSSLTILLVANKYSPNNFWNGRYRAVYHVPVSSPGTITGKLHVDVHYYEDGNVSLSNTKPVSISIQSTSADAIMKRIAAAEREHQAELNEAFSRLAEGAFKGLRRQLPITRQKVEWEKVGGYKLGQDIAGGRGQ</sequence>
<evidence type="ECO:0000256" key="3">
    <source>
        <dbReference type="ARBA" id="ARBA00014038"/>
    </source>
</evidence>
<comment type="subcellular location">
    <subcellularLocation>
        <location evidence="1">Cytoplasm</location>
        <location evidence="1">Cytoskeleton</location>
    </subcellularLocation>
</comment>
<dbReference type="PANTHER" id="PTHR10653">
    <property type="entry name" value="F-ACTIN-CAPPING PROTEIN SUBUNIT ALPHA"/>
    <property type="match status" value="1"/>
</dbReference>
<keyword evidence="6" id="KW-0206">Cytoskeleton</keyword>
<comment type="function">
    <text evidence="7 8">F-actin-capping proteins bind in a Ca(2+)-independent manner to the fast growing ends of actin filaments (barbed end) thereby blocking the exchange of subunits at these ends. Unlike other capping proteins (such as gelsolin and severin), these proteins do not sever actin filaments.</text>
</comment>
<dbReference type="InterPro" id="IPR042276">
    <property type="entry name" value="CapZ_alpha/beta_2"/>
</dbReference>
<dbReference type="Gene3D" id="3.90.1150.210">
    <property type="entry name" value="F-actin capping protein, beta subunit"/>
    <property type="match status" value="1"/>
</dbReference>
<dbReference type="FunFam" id="3.90.1150.210:FF:000003">
    <property type="entry name" value="F-actin-capping protein subunit alpha"/>
    <property type="match status" value="1"/>
</dbReference>
<organism evidence="9 10">
    <name type="scientific">Emydomyces testavorans</name>
    <dbReference type="NCBI Taxonomy" id="2070801"/>
    <lineage>
        <taxon>Eukaryota</taxon>
        <taxon>Fungi</taxon>
        <taxon>Dikarya</taxon>
        <taxon>Ascomycota</taxon>
        <taxon>Pezizomycotina</taxon>
        <taxon>Eurotiomycetes</taxon>
        <taxon>Eurotiomycetidae</taxon>
        <taxon>Onygenales</taxon>
        <taxon>Nannizziopsiaceae</taxon>
        <taxon>Emydomyces</taxon>
    </lineage>
</organism>
<comment type="similarity">
    <text evidence="2 8">Belongs to the F-actin-capping protein alpha subunit family.</text>
</comment>
<dbReference type="PANTHER" id="PTHR10653:SF0">
    <property type="entry name" value="F-ACTIN-CAPPING PROTEIN SUBUNIT ALPHA"/>
    <property type="match status" value="1"/>
</dbReference>
<evidence type="ECO:0000256" key="2">
    <source>
        <dbReference type="ARBA" id="ARBA00010479"/>
    </source>
</evidence>
<evidence type="ECO:0000256" key="6">
    <source>
        <dbReference type="ARBA" id="ARBA00023212"/>
    </source>
</evidence>
<keyword evidence="5 8" id="KW-0009">Actin-binding</keyword>
<dbReference type="InterPro" id="IPR037282">
    <property type="entry name" value="CapZ_alpha/beta"/>
</dbReference>
<gene>
    <name evidence="9" type="primary">CAP1</name>
    <name evidence="9" type="ORF">PRK78_004136</name>
</gene>
<dbReference type="InterPro" id="IPR042489">
    <property type="entry name" value="CapZ_alpha_1"/>
</dbReference>
<evidence type="ECO:0000256" key="5">
    <source>
        <dbReference type="ARBA" id="ARBA00023203"/>
    </source>
</evidence>
<dbReference type="GO" id="GO:0030479">
    <property type="term" value="C:actin cortical patch"/>
    <property type="evidence" value="ECO:0007669"/>
    <property type="project" value="TreeGrafter"/>
</dbReference>